<feature type="binding site" evidence="5">
    <location>
        <begin position="620"/>
        <end position="621"/>
    </location>
    <ligand>
        <name>substrate</name>
    </ligand>
</feature>
<dbReference type="InterPro" id="IPR005196">
    <property type="entry name" value="Glyco_hydro_65_N"/>
</dbReference>
<dbReference type="InterPro" id="IPR005195">
    <property type="entry name" value="Glyco_hydro_65_M"/>
</dbReference>
<accession>A0A4Z0BE01</accession>
<feature type="domain" description="Glycoside hydrolase family 65 N-terminal" evidence="8">
    <location>
        <begin position="18"/>
        <end position="270"/>
    </location>
</feature>
<gene>
    <name evidence="9" type="ORF">EZ242_18640</name>
</gene>
<feature type="domain" description="Glycoside hydrolase family 65 C-terminal" evidence="7">
    <location>
        <begin position="734"/>
        <end position="788"/>
    </location>
</feature>
<dbReference type="Proteomes" id="UP000297564">
    <property type="component" value="Unassembled WGS sequence"/>
</dbReference>
<dbReference type="GO" id="GO:0005975">
    <property type="term" value="P:carbohydrate metabolic process"/>
    <property type="evidence" value="ECO:0007669"/>
    <property type="project" value="InterPro"/>
</dbReference>
<dbReference type="SUPFAM" id="SSF48208">
    <property type="entry name" value="Six-hairpin glycosidases"/>
    <property type="match status" value="1"/>
</dbReference>
<dbReference type="AlphaFoldDB" id="A0A4Z0BE01"/>
<reference evidence="9 10" key="1">
    <citation type="submission" date="2019-03" db="EMBL/GenBank/DDBJ databases">
        <title>Ramlibacter rhizophilus CCTCC AB2015357, whole genome shotgun sequence.</title>
        <authorList>
            <person name="Zhang X."/>
            <person name="Feng G."/>
            <person name="Zhu H."/>
        </authorList>
    </citation>
    <scope>NUCLEOTIDE SEQUENCE [LARGE SCALE GENOMIC DNA]</scope>
    <source>
        <strain evidence="9 10">CCTCC AB2015357</strain>
    </source>
</reference>
<evidence type="ECO:0000313" key="9">
    <source>
        <dbReference type="EMBL" id="TFY97536.1"/>
    </source>
</evidence>
<dbReference type="GO" id="GO:0016757">
    <property type="term" value="F:glycosyltransferase activity"/>
    <property type="evidence" value="ECO:0007669"/>
    <property type="project" value="UniProtKB-KW"/>
</dbReference>
<dbReference type="PANTHER" id="PTHR11051">
    <property type="entry name" value="GLYCOSYL HYDROLASE-RELATED"/>
    <property type="match status" value="1"/>
</dbReference>
<dbReference type="InterPro" id="IPR011013">
    <property type="entry name" value="Gal_mutarotase_sf_dom"/>
</dbReference>
<dbReference type="InterPro" id="IPR008928">
    <property type="entry name" value="6-hairpin_glycosidase_sf"/>
</dbReference>
<protein>
    <submittedName>
        <fullName evidence="9">Glycoside hydrolase family 65 protein</fullName>
    </submittedName>
</protein>
<dbReference type="Gene3D" id="2.60.420.10">
    <property type="entry name" value="Maltose phosphorylase, domain 3"/>
    <property type="match status" value="1"/>
</dbReference>
<keyword evidence="2" id="KW-0328">Glycosyltransferase</keyword>
<feature type="active site" description="Proton donor" evidence="4">
    <location>
        <position position="500"/>
    </location>
</feature>
<evidence type="ECO:0000313" key="10">
    <source>
        <dbReference type="Proteomes" id="UP000297564"/>
    </source>
</evidence>
<sequence length="803" mass="88952">MWNAEDKASAGSAWQLAYEQFDPDDEGRREALLALGNGMLVLRAATVHAAQQGPHYPGTYRAGCYERLRGQVGGEPDETDTLVNLPNPLRIDLRLPGERECFRLADAQLLAYRHELDLRAGTSRRSFTWRDTRGRTTRAVEHRLVSMARPQLVSVRLELTALDWEGPVELCAWLDGEVVNDNVARYADYPHEHLHGHRTELLGAGEVALQARTRGSGVALALVQRTRAEGPAEGEPQVERTPRRIATRLVLALHAQATRAVEKQVAVCTSLDPGAGQPLAAARALLAGAPDHAGLLAEHAEGWKRLWERAGLEVADPSTGPPAHLHLFHLLQTASPCSVPLDAGIPARGWHGEAYHGHIFWDEAFVLPFLGFRFPEVSRACLMYRWRRLDAARARARRAGLAGAMFPWRSARDGHEVTPRFQKNMISGDWMRDHTHLQRHVGAAVAWSTWQYGLASGDLAFLAREGGEMILEIARFWASLARLEPASGRYGIRGVIGPDEFHNSYPGRAEPGLDNNAYTNVMAVWTLCCAFELLERLPPEAGAALRERLRLEDAELAHWDTVSRRMVVPFFGDKLIAQYEGFERLAEFDAELLPPELRDQRLDWALHAIGRSTDAYQVTKQADALTLFYLLSEDLVAGLLARLGYAFDRGALLRTARYYMPRTTHRSSLSRVVYAGALAQVAPEESWDLFQHALRTDLETLKGESVAEGIHLAAMGGTLDTLQRRYLGVSCDWDGLCLHPALPPQLGPVRLTLSFRGQRLQVESEGGAVRVRSDAGNRAGVPLRHAQGRLMLGPGQVFELAAA</sequence>
<feature type="domain" description="Glycoside hydrolase family 65 central catalytic" evidence="6">
    <location>
        <begin position="325"/>
        <end position="719"/>
    </location>
</feature>
<evidence type="ECO:0000256" key="2">
    <source>
        <dbReference type="ARBA" id="ARBA00022676"/>
    </source>
</evidence>
<dbReference type="InterPro" id="IPR017045">
    <property type="entry name" value="Malt_Pase/Glycosyl_Hdrlase"/>
</dbReference>
<dbReference type="PANTHER" id="PTHR11051:SF8">
    <property type="entry name" value="PROTEIN-GLUCOSYLGALACTOSYLHYDROXYLYSINE GLUCOSIDASE"/>
    <property type="match status" value="1"/>
</dbReference>
<dbReference type="Pfam" id="PF03633">
    <property type="entry name" value="Glyco_hydro_65C"/>
    <property type="match status" value="1"/>
</dbReference>
<dbReference type="Gene3D" id="2.70.98.40">
    <property type="entry name" value="Glycoside hydrolase, family 65, N-terminal domain"/>
    <property type="match status" value="1"/>
</dbReference>
<evidence type="ECO:0000256" key="3">
    <source>
        <dbReference type="ARBA" id="ARBA00022679"/>
    </source>
</evidence>
<evidence type="ECO:0000256" key="5">
    <source>
        <dbReference type="PIRSR" id="PIRSR036289-51"/>
    </source>
</evidence>
<dbReference type="GO" id="GO:0030246">
    <property type="term" value="F:carbohydrate binding"/>
    <property type="evidence" value="ECO:0007669"/>
    <property type="project" value="InterPro"/>
</dbReference>
<evidence type="ECO:0000256" key="4">
    <source>
        <dbReference type="PIRSR" id="PIRSR036289-50"/>
    </source>
</evidence>
<organism evidence="9 10">
    <name type="scientific">Ramlibacter rhizophilus</name>
    <dbReference type="NCBI Taxonomy" id="1781167"/>
    <lineage>
        <taxon>Bacteria</taxon>
        <taxon>Pseudomonadati</taxon>
        <taxon>Pseudomonadota</taxon>
        <taxon>Betaproteobacteria</taxon>
        <taxon>Burkholderiales</taxon>
        <taxon>Comamonadaceae</taxon>
        <taxon>Ramlibacter</taxon>
    </lineage>
</organism>
<keyword evidence="3" id="KW-0808">Transferase</keyword>
<dbReference type="PIRSF" id="PIRSF036289">
    <property type="entry name" value="Glycosyl_hydrolase_malt_phosph"/>
    <property type="match status" value="1"/>
</dbReference>
<keyword evidence="10" id="KW-1185">Reference proteome</keyword>
<evidence type="ECO:0000259" key="6">
    <source>
        <dbReference type="Pfam" id="PF03632"/>
    </source>
</evidence>
<dbReference type="SUPFAM" id="SSF74650">
    <property type="entry name" value="Galactose mutarotase-like"/>
    <property type="match status" value="1"/>
</dbReference>
<name>A0A4Z0BE01_9BURK</name>
<dbReference type="Pfam" id="PF03632">
    <property type="entry name" value="Glyco_hydro_65m"/>
    <property type="match status" value="1"/>
</dbReference>
<dbReference type="InterPro" id="IPR012341">
    <property type="entry name" value="6hp_glycosidase-like_sf"/>
</dbReference>
<evidence type="ECO:0000256" key="1">
    <source>
        <dbReference type="ARBA" id="ARBA00006768"/>
    </source>
</evidence>
<dbReference type="OrthoDB" id="9816160at2"/>
<dbReference type="GO" id="GO:0004553">
    <property type="term" value="F:hydrolase activity, hydrolyzing O-glycosyl compounds"/>
    <property type="evidence" value="ECO:0007669"/>
    <property type="project" value="TreeGrafter"/>
</dbReference>
<evidence type="ECO:0000259" key="7">
    <source>
        <dbReference type="Pfam" id="PF03633"/>
    </source>
</evidence>
<dbReference type="Gene3D" id="1.50.10.10">
    <property type="match status" value="1"/>
</dbReference>
<proteinExistence type="inferred from homology"/>
<feature type="binding site" evidence="5">
    <location>
        <begin position="361"/>
        <end position="362"/>
    </location>
    <ligand>
        <name>substrate</name>
    </ligand>
</feature>
<dbReference type="RefSeq" id="WP_135286702.1">
    <property type="nucleotide sequence ID" value="NZ_SMLL01000007.1"/>
</dbReference>
<keyword evidence="9" id="KW-0378">Hydrolase</keyword>
<dbReference type="Pfam" id="PF03636">
    <property type="entry name" value="Glyco_hydro_65N"/>
    <property type="match status" value="1"/>
</dbReference>
<dbReference type="InterPro" id="IPR005194">
    <property type="entry name" value="Glyco_hydro_65_C"/>
</dbReference>
<comment type="caution">
    <text evidence="9">The sequence shown here is derived from an EMBL/GenBank/DDBJ whole genome shotgun (WGS) entry which is preliminary data.</text>
</comment>
<dbReference type="InterPro" id="IPR037018">
    <property type="entry name" value="GH65_N"/>
</dbReference>
<evidence type="ECO:0000259" key="8">
    <source>
        <dbReference type="Pfam" id="PF03636"/>
    </source>
</evidence>
<dbReference type="EMBL" id="SMLL01000007">
    <property type="protein sequence ID" value="TFY97536.1"/>
    <property type="molecule type" value="Genomic_DNA"/>
</dbReference>
<comment type="similarity">
    <text evidence="1">Belongs to the glycosyl hydrolase 65 family.</text>
</comment>